<gene>
    <name evidence="1" type="ORF">PL9631_960007</name>
</gene>
<keyword evidence="2" id="KW-1185">Reference proteome</keyword>
<evidence type="ECO:0000313" key="1">
    <source>
        <dbReference type="EMBL" id="VXD25578.1"/>
    </source>
</evidence>
<dbReference type="EMBL" id="CZCS02000241">
    <property type="protein sequence ID" value="VXD25578.1"/>
    <property type="molecule type" value="Genomic_DNA"/>
</dbReference>
<organism evidence="1 2">
    <name type="scientific">Planktothrix paucivesiculata PCC 9631</name>
    <dbReference type="NCBI Taxonomy" id="671071"/>
    <lineage>
        <taxon>Bacteria</taxon>
        <taxon>Bacillati</taxon>
        <taxon>Cyanobacteriota</taxon>
        <taxon>Cyanophyceae</taxon>
        <taxon>Oscillatoriophycideae</taxon>
        <taxon>Oscillatoriales</taxon>
        <taxon>Microcoleaceae</taxon>
        <taxon>Planktothrix</taxon>
    </lineage>
</organism>
<evidence type="ECO:0000313" key="2">
    <source>
        <dbReference type="Proteomes" id="UP000182190"/>
    </source>
</evidence>
<proteinExistence type="predicted"/>
<dbReference type="AlphaFoldDB" id="A0A7Z9E4T8"/>
<comment type="caution">
    <text evidence="1">The sequence shown here is derived from an EMBL/GenBank/DDBJ whole genome shotgun (WGS) entry which is preliminary data.</text>
</comment>
<dbReference type="Proteomes" id="UP000182190">
    <property type="component" value="Unassembled WGS sequence"/>
</dbReference>
<protein>
    <submittedName>
        <fullName evidence="1">Uncharacterized protein</fullName>
    </submittedName>
</protein>
<sequence length="58" mass="6553">MTFLNVILIFGEIEFLKSLGLSFIKLADINLMVKDNQFSYSVYSILLQLKPLSPLSGE</sequence>
<reference evidence="1" key="1">
    <citation type="submission" date="2019-10" db="EMBL/GenBank/DDBJ databases">
        <authorList>
            <consortium name="Genoscope - CEA"/>
            <person name="William W."/>
        </authorList>
    </citation>
    <scope>NUCLEOTIDE SEQUENCE [LARGE SCALE GENOMIC DNA]</scope>
    <source>
        <strain evidence="1">BBR_PRJEB10994</strain>
    </source>
</reference>
<name>A0A7Z9E4T8_9CYAN</name>
<accession>A0A7Z9E4T8</accession>